<dbReference type="PROSITE" id="PS00108">
    <property type="entry name" value="PROTEIN_KINASE_ST"/>
    <property type="match status" value="1"/>
</dbReference>
<dbReference type="GeneID" id="37042253"/>
<dbReference type="InterPro" id="IPR017441">
    <property type="entry name" value="Protein_kinase_ATP_BS"/>
</dbReference>
<keyword evidence="6" id="KW-0808">Transferase</keyword>
<dbReference type="GO" id="GO:0005524">
    <property type="term" value="F:ATP binding"/>
    <property type="evidence" value="ECO:0007669"/>
    <property type="project" value="UniProtKB-UniRule"/>
</dbReference>
<dbReference type="GO" id="GO:0035556">
    <property type="term" value="P:intracellular signal transduction"/>
    <property type="evidence" value="ECO:0007669"/>
    <property type="project" value="TreeGrafter"/>
</dbReference>
<dbReference type="InParanoid" id="A0A316YV57"/>
<evidence type="ECO:0000313" key="6">
    <source>
        <dbReference type="EMBL" id="PWN92992.1"/>
    </source>
</evidence>
<dbReference type="SMART" id="SM00220">
    <property type="entry name" value="S_TKc"/>
    <property type="match status" value="1"/>
</dbReference>
<keyword evidence="2 3" id="KW-0067">ATP-binding</keyword>
<feature type="region of interest" description="Disordered" evidence="4">
    <location>
        <begin position="513"/>
        <end position="535"/>
    </location>
</feature>
<dbReference type="FunCoup" id="A0A316YV57">
    <property type="interactions" value="368"/>
</dbReference>
<dbReference type="PANTHER" id="PTHR24346:SF110">
    <property type="entry name" value="NON-SPECIFIC SERINE_THREONINE PROTEIN KINASE"/>
    <property type="match status" value="1"/>
</dbReference>
<dbReference type="EMBL" id="KZ819634">
    <property type="protein sequence ID" value="PWN92992.1"/>
    <property type="molecule type" value="Genomic_DNA"/>
</dbReference>
<keyword evidence="1 3" id="KW-0547">Nucleotide-binding</keyword>
<feature type="domain" description="Protein kinase" evidence="5">
    <location>
        <begin position="23"/>
        <end position="298"/>
    </location>
</feature>
<dbReference type="InterPro" id="IPR000719">
    <property type="entry name" value="Prot_kinase_dom"/>
</dbReference>
<dbReference type="OrthoDB" id="539158at2759"/>
<accession>A0A316YV57</accession>
<dbReference type="PROSITE" id="PS50011">
    <property type="entry name" value="PROTEIN_KINASE_DOM"/>
    <property type="match status" value="1"/>
</dbReference>
<sequence length="621" mass="67450">MPGLPSQAPTSSTGLSYPEIKEYRIVQHIGGGGFSRVFRAITAANVRHKVAAIKVVSYAKPSSQTLHPQHAPDRAALKKEVQIHNVLKHKNVLEFLAVDEFMPGESRTSNYVPGLYMVLELGAGGDLFDKIAPDVGLDEDTAHFYFSQLIDGLEYIHSQGVAHRDVKPENLLLDADGCLKLADFGLCSVYRYKGKERQLKGACGSLPYIAPEMNGNPYRGEQADVWSTGVVLFALLVGNTPWDEPTRRSAEFVAYTRGQSYDPWPRIPDDALSLVRHMLCVDPDKRYTIAAIKEHRWFRRPNSLRSDPVTLAERLLHGLIVSGDMDFGLHSDGRRAPVPENISLTQPEAFGPGLQSFDERLPPSSAHPALGNGRGRAATTTTTNARHLAMSQQVSARRDNVPPASAADGAGLVAGAASSQFTQAMNHMTQWSAVAGGTARFSPHLTRLFCSAPPSDVVQRIVGILAELSIVYHAAPLGFRGDEEEDEAHGGHDIAEEAEGDDDSMMEDVEMSDGAAAPAAAAAARGTTGSSSSSAALVGSRGARIRVRTMDRRKCLLQGEVRVAEITRNGSPVLEDEDSESRVAKTYVLMRRSKGDPLEWRRLFRALANHESLKPLAVTSH</sequence>
<protein>
    <submittedName>
        <fullName evidence="6">Pkinase-domain-containing protein</fullName>
    </submittedName>
</protein>
<proteinExistence type="predicted"/>
<dbReference type="GO" id="GO:0005737">
    <property type="term" value="C:cytoplasm"/>
    <property type="evidence" value="ECO:0007669"/>
    <property type="project" value="TreeGrafter"/>
</dbReference>
<dbReference type="Pfam" id="PF00069">
    <property type="entry name" value="Pkinase"/>
    <property type="match status" value="1"/>
</dbReference>
<name>A0A316YV57_9BASI</name>
<gene>
    <name evidence="6" type="ORF">FA10DRAFT_263714</name>
</gene>
<evidence type="ECO:0000256" key="2">
    <source>
        <dbReference type="ARBA" id="ARBA00022840"/>
    </source>
</evidence>
<dbReference type="InterPro" id="IPR008271">
    <property type="entry name" value="Ser/Thr_kinase_AS"/>
</dbReference>
<evidence type="ECO:0000256" key="3">
    <source>
        <dbReference type="PROSITE-ProRule" id="PRU10141"/>
    </source>
</evidence>
<dbReference type="PROSITE" id="PS00107">
    <property type="entry name" value="PROTEIN_KINASE_ATP"/>
    <property type="match status" value="1"/>
</dbReference>
<dbReference type="GO" id="GO:0004674">
    <property type="term" value="F:protein serine/threonine kinase activity"/>
    <property type="evidence" value="ECO:0007669"/>
    <property type="project" value="TreeGrafter"/>
</dbReference>
<organism evidence="6 7">
    <name type="scientific">Acaromyces ingoldii</name>
    <dbReference type="NCBI Taxonomy" id="215250"/>
    <lineage>
        <taxon>Eukaryota</taxon>
        <taxon>Fungi</taxon>
        <taxon>Dikarya</taxon>
        <taxon>Basidiomycota</taxon>
        <taxon>Ustilaginomycotina</taxon>
        <taxon>Exobasidiomycetes</taxon>
        <taxon>Exobasidiales</taxon>
        <taxon>Cryptobasidiaceae</taxon>
        <taxon>Acaromyces</taxon>
    </lineage>
</organism>
<feature type="binding site" evidence="3">
    <location>
        <position position="54"/>
    </location>
    <ligand>
        <name>ATP</name>
        <dbReference type="ChEBI" id="CHEBI:30616"/>
    </ligand>
</feature>
<dbReference type="PANTHER" id="PTHR24346">
    <property type="entry name" value="MAP/MICROTUBULE AFFINITY-REGULATING KINASE"/>
    <property type="match status" value="1"/>
</dbReference>
<dbReference type="Proteomes" id="UP000245768">
    <property type="component" value="Unassembled WGS sequence"/>
</dbReference>
<dbReference type="Gene3D" id="1.10.510.10">
    <property type="entry name" value="Transferase(Phosphotransferase) domain 1"/>
    <property type="match status" value="1"/>
</dbReference>
<reference evidence="6 7" key="1">
    <citation type="journal article" date="2018" name="Mol. Biol. Evol.">
        <title>Broad Genomic Sampling Reveals a Smut Pathogenic Ancestry of the Fungal Clade Ustilaginomycotina.</title>
        <authorList>
            <person name="Kijpornyongpan T."/>
            <person name="Mondo S.J."/>
            <person name="Barry K."/>
            <person name="Sandor L."/>
            <person name="Lee J."/>
            <person name="Lipzen A."/>
            <person name="Pangilinan J."/>
            <person name="LaButti K."/>
            <person name="Hainaut M."/>
            <person name="Henrissat B."/>
            <person name="Grigoriev I.V."/>
            <person name="Spatafora J.W."/>
            <person name="Aime M.C."/>
        </authorList>
    </citation>
    <scope>NUCLEOTIDE SEQUENCE [LARGE SCALE GENOMIC DNA]</scope>
    <source>
        <strain evidence="6 7">MCA 4198</strain>
    </source>
</reference>
<evidence type="ECO:0000256" key="4">
    <source>
        <dbReference type="SAM" id="MobiDB-lite"/>
    </source>
</evidence>
<keyword evidence="6" id="KW-0418">Kinase</keyword>
<evidence type="ECO:0000313" key="7">
    <source>
        <dbReference type="Proteomes" id="UP000245768"/>
    </source>
</evidence>
<keyword evidence="7" id="KW-1185">Reference proteome</keyword>
<dbReference type="SUPFAM" id="SSF56112">
    <property type="entry name" value="Protein kinase-like (PK-like)"/>
    <property type="match status" value="1"/>
</dbReference>
<dbReference type="FunFam" id="1.10.510.10:FF:000571">
    <property type="entry name" value="Maternal embryonic leucine zipper kinase"/>
    <property type="match status" value="1"/>
</dbReference>
<dbReference type="AlphaFoldDB" id="A0A316YV57"/>
<evidence type="ECO:0000256" key="1">
    <source>
        <dbReference type="ARBA" id="ARBA00022741"/>
    </source>
</evidence>
<dbReference type="STRING" id="215250.A0A316YV57"/>
<dbReference type="RefSeq" id="XP_025380190.1">
    <property type="nucleotide sequence ID" value="XM_025520337.1"/>
</dbReference>
<evidence type="ECO:0000259" key="5">
    <source>
        <dbReference type="PROSITE" id="PS50011"/>
    </source>
</evidence>
<dbReference type="InterPro" id="IPR011009">
    <property type="entry name" value="Kinase-like_dom_sf"/>
</dbReference>